<dbReference type="Proteomes" id="UP001241656">
    <property type="component" value="Chromosome"/>
</dbReference>
<evidence type="ECO:0000256" key="2">
    <source>
        <dbReference type="SAM" id="SignalP"/>
    </source>
</evidence>
<feature type="signal peptide" evidence="2">
    <location>
        <begin position="1"/>
        <end position="19"/>
    </location>
</feature>
<dbReference type="RefSeq" id="WP_282904368.1">
    <property type="nucleotide sequence ID" value="NZ_CP124855.1"/>
</dbReference>
<feature type="chain" id="PRO_5047313387" evidence="2">
    <location>
        <begin position="20"/>
        <end position="93"/>
    </location>
</feature>
<evidence type="ECO:0000256" key="1">
    <source>
        <dbReference type="SAM" id="MobiDB-lite"/>
    </source>
</evidence>
<name>A0ABY8RAW9_9FLAO</name>
<accession>A0ABY8RAW9</accession>
<dbReference type="EMBL" id="CP124855">
    <property type="protein sequence ID" value="WHF50971.1"/>
    <property type="molecule type" value="Genomic_DNA"/>
</dbReference>
<reference evidence="3 4" key="1">
    <citation type="submission" date="2023-05" db="EMBL/GenBank/DDBJ databases">
        <title>Genomic insight into Chryseobacterium sp. wdc7 isolated forest soil (Gotjawal).</title>
        <authorList>
            <person name="Park S.-J."/>
        </authorList>
    </citation>
    <scope>NUCLEOTIDE SEQUENCE [LARGE SCALE GENOMIC DNA]</scope>
    <source>
        <strain evidence="4">wdc7</strain>
    </source>
</reference>
<keyword evidence="2" id="KW-0732">Signal</keyword>
<protein>
    <submittedName>
        <fullName evidence="3">Uncharacterized protein</fullName>
    </submittedName>
</protein>
<evidence type="ECO:0000313" key="4">
    <source>
        <dbReference type="Proteomes" id="UP001241656"/>
    </source>
</evidence>
<gene>
    <name evidence="3" type="ORF">QGN23_11085</name>
</gene>
<feature type="compositionally biased region" description="Basic and acidic residues" evidence="1">
    <location>
        <begin position="34"/>
        <end position="51"/>
    </location>
</feature>
<proteinExistence type="predicted"/>
<evidence type="ECO:0000313" key="3">
    <source>
        <dbReference type="EMBL" id="WHF50971.1"/>
    </source>
</evidence>
<organism evidence="3 4">
    <name type="scientific">Chryseobacterium gotjawalense</name>
    <dbReference type="NCBI Taxonomy" id="3042315"/>
    <lineage>
        <taxon>Bacteria</taxon>
        <taxon>Pseudomonadati</taxon>
        <taxon>Bacteroidota</taxon>
        <taxon>Flavobacteriia</taxon>
        <taxon>Flavobacteriales</taxon>
        <taxon>Weeksellaceae</taxon>
        <taxon>Chryseobacterium group</taxon>
        <taxon>Chryseobacterium</taxon>
    </lineage>
</organism>
<feature type="compositionally biased region" description="Basic and acidic residues" evidence="1">
    <location>
        <begin position="84"/>
        <end position="93"/>
    </location>
</feature>
<sequence>MKKLLAALSLVVGLGLANAQQVTPKSTAKMAPAKSEKMETAKKEAVEKSATAEKPAAKTYAVKMKKNGTPDKRYKANAHLKKNGTPDKRYKTK</sequence>
<feature type="region of interest" description="Disordered" evidence="1">
    <location>
        <begin position="21"/>
        <end position="93"/>
    </location>
</feature>
<keyword evidence="4" id="KW-1185">Reference proteome</keyword>